<accession>A0AAD7H0M3</accession>
<dbReference type="AlphaFoldDB" id="A0AAD7H0M3"/>
<sequence>MTSVNELRARIEEATSSIQLHQDAIRALVRSKSDLQGQLNAIVDPLALLPFELSSQIFFHCLSHMSPMVLLGICRSWRSIALGIPALWTTLSITSPRTETASTLCDEFLKRAGPLPLTLCINGSIYKAAEDLLERYAERLEDLDLSLSSGEELSSITTVFTALKSLSISQGYHQRYLTYTEDYYSDDASECVKMLCLAPNLLRCTFGLIFYARRRQITEDQPTWTHGSLKHLHLGYLDLSNECDNSAQILNYLTSPALESLSISYFDIRTSDFIDFLIRSSPPLNCLALAIRKVIIGAGWTENAVDQVFQLLPKLTHLDLKFEGGSLAEFFDLFIIQALRALPSLCDLTIRPGSCALTRPHWERLIQVLRTSPRMRSVRLLDPTCINLDPDTMVALRELRNAGMDIRVDLEESNNV</sequence>
<evidence type="ECO:0008006" key="3">
    <source>
        <dbReference type="Google" id="ProtNLM"/>
    </source>
</evidence>
<keyword evidence="2" id="KW-1185">Reference proteome</keyword>
<dbReference type="EMBL" id="JARKIB010000424">
    <property type="protein sequence ID" value="KAJ7709226.1"/>
    <property type="molecule type" value="Genomic_DNA"/>
</dbReference>
<comment type="caution">
    <text evidence="1">The sequence shown here is derived from an EMBL/GenBank/DDBJ whole genome shotgun (WGS) entry which is preliminary data.</text>
</comment>
<dbReference type="SUPFAM" id="SSF52047">
    <property type="entry name" value="RNI-like"/>
    <property type="match status" value="1"/>
</dbReference>
<gene>
    <name evidence="1" type="ORF">B0H16DRAFT_1703874</name>
</gene>
<dbReference type="InterPro" id="IPR036047">
    <property type="entry name" value="F-box-like_dom_sf"/>
</dbReference>
<name>A0AAD7H0M3_9AGAR</name>
<protein>
    <recommendedName>
        <fullName evidence="3">F-box domain-containing protein</fullName>
    </recommendedName>
</protein>
<organism evidence="1 2">
    <name type="scientific">Mycena metata</name>
    <dbReference type="NCBI Taxonomy" id="1033252"/>
    <lineage>
        <taxon>Eukaryota</taxon>
        <taxon>Fungi</taxon>
        <taxon>Dikarya</taxon>
        <taxon>Basidiomycota</taxon>
        <taxon>Agaricomycotina</taxon>
        <taxon>Agaricomycetes</taxon>
        <taxon>Agaricomycetidae</taxon>
        <taxon>Agaricales</taxon>
        <taxon>Marasmiineae</taxon>
        <taxon>Mycenaceae</taxon>
        <taxon>Mycena</taxon>
    </lineage>
</organism>
<dbReference type="InterPro" id="IPR032675">
    <property type="entry name" value="LRR_dom_sf"/>
</dbReference>
<dbReference type="Gene3D" id="3.80.10.10">
    <property type="entry name" value="Ribonuclease Inhibitor"/>
    <property type="match status" value="1"/>
</dbReference>
<dbReference type="Proteomes" id="UP001215598">
    <property type="component" value="Unassembled WGS sequence"/>
</dbReference>
<proteinExistence type="predicted"/>
<evidence type="ECO:0000313" key="1">
    <source>
        <dbReference type="EMBL" id="KAJ7709226.1"/>
    </source>
</evidence>
<reference evidence="1" key="1">
    <citation type="submission" date="2023-03" db="EMBL/GenBank/DDBJ databases">
        <title>Massive genome expansion in bonnet fungi (Mycena s.s.) driven by repeated elements and novel gene families across ecological guilds.</title>
        <authorList>
            <consortium name="Lawrence Berkeley National Laboratory"/>
            <person name="Harder C.B."/>
            <person name="Miyauchi S."/>
            <person name="Viragh M."/>
            <person name="Kuo A."/>
            <person name="Thoen E."/>
            <person name="Andreopoulos B."/>
            <person name="Lu D."/>
            <person name="Skrede I."/>
            <person name="Drula E."/>
            <person name="Henrissat B."/>
            <person name="Morin E."/>
            <person name="Kohler A."/>
            <person name="Barry K."/>
            <person name="LaButti K."/>
            <person name="Morin E."/>
            <person name="Salamov A."/>
            <person name="Lipzen A."/>
            <person name="Mereny Z."/>
            <person name="Hegedus B."/>
            <person name="Baldrian P."/>
            <person name="Stursova M."/>
            <person name="Weitz H."/>
            <person name="Taylor A."/>
            <person name="Grigoriev I.V."/>
            <person name="Nagy L.G."/>
            <person name="Martin F."/>
            <person name="Kauserud H."/>
        </authorList>
    </citation>
    <scope>NUCLEOTIDE SEQUENCE</scope>
    <source>
        <strain evidence="1">CBHHK182m</strain>
    </source>
</reference>
<evidence type="ECO:0000313" key="2">
    <source>
        <dbReference type="Proteomes" id="UP001215598"/>
    </source>
</evidence>
<dbReference type="SUPFAM" id="SSF81383">
    <property type="entry name" value="F-box domain"/>
    <property type="match status" value="1"/>
</dbReference>